<evidence type="ECO:0000313" key="4">
    <source>
        <dbReference type="Proteomes" id="UP001283341"/>
    </source>
</evidence>
<feature type="region of interest" description="Disordered" evidence="2">
    <location>
        <begin position="101"/>
        <end position="133"/>
    </location>
</feature>
<organism evidence="3 4">
    <name type="scientific">Apodospora peruviana</name>
    <dbReference type="NCBI Taxonomy" id="516989"/>
    <lineage>
        <taxon>Eukaryota</taxon>
        <taxon>Fungi</taxon>
        <taxon>Dikarya</taxon>
        <taxon>Ascomycota</taxon>
        <taxon>Pezizomycotina</taxon>
        <taxon>Sordariomycetes</taxon>
        <taxon>Sordariomycetidae</taxon>
        <taxon>Sordariales</taxon>
        <taxon>Lasiosphaeriaceae</taxon>
        <taxon>Apodospora</taxon>
    </lineage>
</organism>
<protein>
    <submittedName>
        <fullName evidence="3">Uncharacterized protein</fullName>
    </submittedName>
</protein>
<dbReference type="AlphaFoldDB" id="A0AAE0I1F4"/>
<dbReference type="EMBL" id="JAUEDM010000005">
    <property type="protein sequence ID" value="KAK3315816.1"/>
    <property type="molecule type" value="Genomic_DNA"/>
</dbReference>
<evidence type="ECO:0000256" key="2">
    <source>
        <dbReference type="SAM" id="MobiDB-lite"/>
    </source>
</evidence>
<gene>
    <name evidence="3" type="ORF">B0H66DRAFT_604126</name>
</gene>
<feature type="compositionally biased region" description="Basic residues" evidence="2">
    <location>
        <begin position="217"/>
        <end position="230"/>
    </location>
</feature>
<proteinExistence type="predicted"/>
<evidence type="ECO:0000313" key="3">
    <source>
        <dbReference type="EMBL" id="KAK3315816.1"/>
    </source>
</evidence>
<accession>A0AAE0I1F4</accession>
<keyword evidence="4" id="KW-1185">Reference proteome</keyword>
<comment type="caution">
    <text evidence="3">The sequence shown here is derived from an EMBL/GenBank/DDBJ whole genome shotgun (WGS) entry which is preliminary data.</text>
</comment>
<sequence>MPEFVVAPAADAAGEQSAAAAAAAVVNAVQVIAGDGVRNQPSSFVQENAGNPVAAVTTSDPIAVAAAGEGSGTVSSRMIMEDLSLGATIAAFNQLRPFTADSTQGTSVASSGTSSAPGPVEAGPSTHLAASSSDMPQAGFSFALPSNAPIMPSVKEVYGQLQAGPISARTRAATAPVEAAAFRLATDDTDADMEIGSIFGMFPELPEQQQPIPGSSSKRKRRGNNKGKDKRCRDDDDDDDDDDEMEDGPSAKTRQPPHLTKGQRKKLRQQQMRNENVDKARKIQVGLNDKLDVVRTSMNAVVDWHREAQVALVRATNELEQNKAKLTVQEEKVRELTARLQAKDAAMDVLREELKRLKGGNDDGAATQQDEGHMVQ</sequence>
<evidence type="ECO:0000256" key="1">
    <source>
        <dbReference type="SAM" id="Coils"/>
    </source>
</evidence>
<feature type="region of interest" description="Disordered" evidence="2">
    <location>
        <begin position="201"/>
        <end position="281"/>
    </location>
</feature>
<name>A0AAE0I1F4_9PEZI</name>
<dbReference type="Proteomes" id="UP001283341">
    <property type="component" value="Unassembled WGS sequence"/>
</dbReference>
<feature type="coiled-coil region" evidence="1">
    <location>
        <begin position="305"/>
        <end position="353"/>
    </location>
</feature>
<feature type="compositionally biased region" description="Acidic residues" evidence="2">
    <location>
        <begin position="235"/>
        <end position="247"/>
    </location>
</feature>
<reference evidence="3" key="2">
    <citation type="submission" date="2023-06" db="EMBL/GenBank/DDBJ databases">
        <authorList>
            <consortium name="Lawrence Berkeley National Laboratory"/>
            <person name="Haridas S."/>
            <person name="Hensen N."/>
            <person name="Bonometti L."/>
            <person name="Westerberg I."/>
            <person name="Brannstrom I.O."/>
            <person name="Guillou S."/>
            <person name="Cros-Aarteil S."/>
            <person name="Calhoun S."/>
            <person name="Kuo A."/>
            <person name="Mondo S."/>
            <person name="Pangilinan J."/>
            <person name="Riley R."/>
            <person name="Labutti K."/>
            <person name="Andreopoulos B."/>
            <person name="Lipzen A."/>
            <person name="Chen C."/>
            <person name="Yanf M."/>
            <person name="Daum C."/>
            <person name="Ng V."/>
            <person name="Clum A."/>
            <person name="Steindorff A."/>
            <person name="Ohm R."/>
            <person name="Martin F."/>
            <person name="Silar P."/>
            <person name="Natvig D."/>
            <person name="Lalanne C."/>
            <person name="Gautier V."/>
            <person name="Ament-Velasquez S.L."/>
            <person name="Kruys A."/>
            <person name="Hutchinson M.I."/>
            <person name="Powell A.J."/>
            <person name="Barry K."/>
            <person name="Miller A.N."/>
            <person name="Grigoriev I.V."/>
            <person name="Debuchy R."/>
            <person name="Gladieux P."/>
            <person name="Thoren M.H."/>
            <person name="Johannesson H."/>
        </authorList>
    </citation>
    <scope>NUCLEOTIDE SEQUENCE</scope>
    <source>
        <strain evidence="3">CBS 118394</strain>
    </source>
</reference>
<keyword evidence="1" id="KW-0175">Coiled coil</keyword>
<reference evidence="3" key="1">
    <citation type="journal article" date="2023" name="Mol. Phylogenet. Evol.">
        <title>Genome-scale phylogeny and comparative genomics of the fungal order Sordariales.</title>
        <authorList>
            <person name="Hensen N."/>
            <person name="Bonometti L."/>
            <person name="Westerberg I."/>
            <person name="Brannstrom I.O."/>
            <person name="Guillou S."/>
            <person name="Cros-Aarteil S."/>
            <person name="Calhoun S."/>
            <person name="Haridas S."/>
            <person name="Kuo A."/>
            <person name="Mondo S."/>
            <person name="Pangilinan J."/>
            <person name="Riley R."/>
            <person name="LaButti K."/>
            <person name="Andreopoulos B."/>
            <person name="Lipzen A."/>
            <person name="Chen C."/>
            <person name="Yan M."/>
            <person name="Daum C."/>
            <person name="Ng V."/>
            <person name="Clum A."/>
            <person name="Steindorff A."/>
            <person name="Ohm R.A."/>
            <person name="Martin F."/>
            <person name="Silar P."/>
            <person name="Natvig D.O."/>
            <person name="Lalanne C."/>
            <person name="Gautier V."/>
            <person name="Ament-Velasquez S.L."/>
            <person name="Kruys A."/>
            <person name="Hutchinson M.I."/>
            <person name="Powell A.J."/>
            <person name="Barry K."/>
            <person name="Miller A.N."/>
            <person name="Grigoriev I.V."/>
            <person name="Debuchy R."/>
            <person name="Gladieux P."/>
            <person name="Hiltunen Thoren M."/>
            <person name="Johannesson H."/>
        </authorList>
    </citation>
    <scope>NUCLEOTIDE SEQUENCE</scope>
    <source>
        <strain evidence="3">CBS 118394</strain>
    </source>
</reference>
<feature type="compositionally biased region" description="Low complexity" evidence="2">
    <location>
        <begin position="106"/>
        <end position="120"/>
    </location>
</feature>